<feature type="region of interest" description="Disordered" evidence="1">
    <location>
        <begin position="1"/>
        <end position="35"/>
    </location>
</feature>
<keyword evidence="2" id="KW-1133">Transmembrane helix</keyword>
<dbReference type="OrthoDB" id="5855624at2759"/>
<feature type="compositionally biased region" description="Basic and acidic residues" evidence="1">
    <location>
        <begin position="26"/>
        <end position="35"/>
    </location>
</feature>
<dbReference type="AlphaFoldDB" id="A0A8J2MH47"/>
<keyword evidence="2" id="KW-0472">Membrane</keyword>
<evidence type="ECO:0000313" key="3">
    <source>
        <dbReference type="EMBL" id="CAG9540816.1"/>
    </source>
</evidence>
<dbReference type="Proteomes" id="UP000746747">
    <property type="component" value="Unassembled WGS sequence"/>
</dbReference>
<protein>
    <submittedName>
        <fullName evidence="3">Uncharacterized protein</fullName>
    </submittedName>
</protein>
<feature type="transmembrane region" description="Helical" evidence="2">
    <location>
        <begin position="338"/>
        <end position="361"/>
    </location>
</feature>
<dbReference type="EMBL" id="CAKAEH010002027">
    <property type="protein sequence ID" value="CAG9540816.1"/>
    <property type="molecule type" value="Genomic_DNA"/>
</dbReference>
<comment type="caution">
    <text evidence="3">The sequence shown here is derived from an EMBL/GenBank/DDBJ whole genome shotgun (WGS) entry which is preliminary data.</text>
</comment>
<reference evidence="3" key="1">
    <citation type="submission" date="2021-09" db="EMBL/GenBank/DDBJ databases">
        <authorList>
            <consortium name="Pathogen Informatics"/>
        </authorList>
    </citation>
    <scope>NUCLEOTIDE SEQUENCE</scope>
</reference>
<feature type="compositionally biased region" description="Acidic residues" evidence="1">
    <location>
        <begin position="1"/>
        <end position="25"/>
    </location>
</feature>
<proteinExistence type="predicted"/>
<organism evidence="3 4">
    <name type="scientific">Cercopithifilaria johnstoni</name>
    <dbReference type="NCBI Taxonomy" id="2874296"/>
    <lineage>
        <taxon>Eukaryota</taxon>
        <taxon>Metazoa</taxon>
        <taxon>Ecdysozoa</taxon>
        <taxon>Nematoda</taxon>
        <taxon>Chromadorea</taxon>
        <taxon>Rhabditida</taxon>
        <taxon>Spirurina</taxon>
        <taxon>Spiruromorpha</taxon>
        <taxon>Filarioidea</taxon>
        <taxon>Onchocercidae</taxon>
        <taxon>Cercopithifilaria</taxon>
    </lineage>
</organism>
<evidence type="ECO:0000256" key="2">
    <source>
        <dbReference type="SAM" id="Phobius"/>
    </source>
</evidence>
<accession>A0A8J2MH47</accession>
<evidence type="ECO:0000256" key="1">
    <source>
        <dbReference type="SAM" id="MobiDB-lite"/>
    </source>
</evidence>
<keyword evidence="4" id="KW-1185">Reference proteome</keyword>
<gene>
    <name evidence="3" type="ORF">CJOHNSTONI_LOCUS10292</name>
</gene>
<keyword evidence="2" id="KW-0812">Transmembrane</keyword>
<name>A0A8J2MH47_9BILA</name>
<evidence type="ECO:0000313" key="4">
    <source>
        <dbReference type="Proteomes" id="UP000746747"/>
    </source>
</evidence>
<sequence length="448" mass="50470">MMMMIMDDDDDDDDDRDDDNSTDDSNDMRIKRESLGDVRMPKVFDQSQQGIRKHFQYQQRYPSYLQDFKKINPILANNPGAKFKNIPVNNLNDTVGALVTIQLQQYSNPNLALPNGNTCACPSGIQCPYLQQGTTTCFFSFTIIISASNQSTQIIESPFIMVPKSPINSGIWANDNIVNMTVKPNTIDIIIHHLGVVINQATGSLKYFNHLIPIDTFVISLDNYQATSYGTTPNIIQQTIIGQILGTTLQLSYYVQCIDNKYGPDCDLKCKPASTNNLHAVCISIITGMKHSCKYASDSRKIFNCTPCPYGLATNQTKCNTSNIDPIILNLVSPTFRIWTIVLGCLLGIAIIFIIVLVIIFTTMENCNKAKLISRNRRHVRNTYSTTYRTHPNKTLLSREHDEWQRSKIKATTRDSGFSSRTTTFEEPIEDQNICNNIAPVVRREAHV</sequence>